<dbReference type="Proteomes" id="UP001530400">
    <property type="component" value="Unassembled WGS sequence"/>
</dbReference>
<reference evidence="3 4" key="1">
    <citation type="submission" date="2024-10" db="EMBL/GenBank/DDBJ databases">
        <title>Updated reference genomes for cyclostephanoid diatoms.</title>
        <authorList>
            <person name="Roberts W.R."/>
            <person name="Alverson A.J."/>
        </authorList>
    </citation>
    <scope>NUCLEOTIDE SEQUENCE [LARGE SCALE GENOMIC DNA]</scope>
    <source>
        <strain evidence="3 4">AJA010-31</strain>
    </source>
</reference>
<evidence type="ECO:0000313" key="3">
    <source>
        <dbReference type="EMBL" id="KAL3789781.1"/>
    </source>
</evidence>
<accession>A0ABD3PR59</accession>
<feature type="compositionally biased region" description="Low complexity" evidence="1">
    <location>
        <begin position="27"/>
        <end position="37"/>
    </location>
</feature>
<comment type="caution">
    <text evidence="3">The sequence shown here is derived from an EMBL/GenBank/DDBJ whole genome shotgun (WGS) entry which is preliminary data.</text>
</comment>
<evidence type="ECO:0000313" key="4">
    <source>
        <dbReference type="Proteomes" id="UP001530400"/>
    </source>
</evidence>
<feature type="compositionally biased region" description="Basic and acidic residues" evidence="1">
    <location>
        <begin position="44"/>
        <end position="69"/>
    </location>
</feature>
<sequence>MKQFSYVIALALMAASSSAFVTSPIISTPTTQSTSTSCNVWKKSVQDRRRNAEKPKPRMPRAIKEFGDPESEQMKEMLDIVGINRVKRAARKQKRVRNQLIREGMIELNEEGQWVRKK</sequence>
<dbReference type="AlphaFoldDB" id="A0ABD3PR59"/>
<feature type="region of interest" description="Disordered" evidence="1">
    <location>
        <begin position="27"/>
        <end position="69"/>
    </location>
</feature>
<name>A0ABD3PR59_9STRA</name>
<proteinExistence type="predicted"/>
<evidence type="ECO:0000256" key="2">
    <source>
        <dbReference type="SAM" id="SignalP"/>
    </source>
</evidence>
<keyword evidence="2" id="KW-0732">Signal</keyword>
<protein>
    <submittedName>
        <fullName evidence="3">Uncharacterized protein</fullName>
    </submittedName>
</protein>
<feature type="signal peptide" evidence="2">
    <location>
        <begin position="1"/>
        <end position="19"/>
    </location>
</feature>
<dbReference type="EMBL" id="JALLPJ020000514">
    <property type="protein sequence ID" value="KAL3789781.1"/>
    <property type="molecule type" value="Genomic_DNA"/>
</dbReference>
<gene>
    <name evidence="3" type="ORF">ACHAWO_000252</name>
</gene>
<keyword evidence="4" id="KW-1185">Reference proteome</keyword>
<feature type="chain" id="PRO_5044756493" evidence="2">
    <location>
        <begin position="20"/>
        <end position="118"/>
    </location>
</feature>
<organism evidence="3 4">
    <name type="scientific">Cyclotella atomus</name>
    <dbReference type="NCBI Taxonomy" id="382360"/>
    <lineage>
        <taxon>Eukaryota</taxon>
        <taxon>Sar</taxon>
        <taxon>Stramenopiles</taxon>
        <taxon>Ochrophyta</taxon>
        <taxon>Bacillariophyta</taxon>
        <taxon>Coscinodiscophyceae</taxon>
        <taxon>Thalassiosirophycidae</taxon>
        <taxon>Stephanodiscales</taxon>
        <taxon>Stephanodiscaceae</taxon>
        <taxon>Cyclotella</taxon>
    </lineage>
</organism>
<evidence type="ECO:0000256" key="1">
    <source>
        <dbReference type="SAM" id="MobiDB-lite"/>
    </source>
</evidence>